<organism evidence="3 4">
    <name type="scientific">Hymenobacter roseosalivarius DSM 11622</name>
    <dbReference type="NCBI Taxonomy" id="645990"/>
    <lineage>
        <taxon>Bacteria</taxon>
        <taxon>Pseudomonadati</taxon>
        <taxon>Bacteroidota</taxon>
        <taxon>Cytophagia</taxon>
        <taxon>Cytophagales</taxon>
        <taxon>Hymenobacteraceae</taxon>
        <taxon>Hymenobacter</taxon>
    </lineage>
</organism>
<dbReference type="Pfam" id="PF18962">
    <property type="entry name" value="Por_Secre_tail"/>
    <property type="match status" value="1"/>
</dbReference>
<evidence type="ECO:0000259" key="2">
    <source>
        <dbReference type="Pfam" id="PF18962"/>
    </source>
</evidence>
<dbReference type="Pfam" id="PF14339">
    <property type="entry name" value="DUF4394"/>
    <property type="match status" value="2"/>
</dbReference>
<dbReference type="InterPro" id="IPR025507">
    <property type="entry name" value="DUF4394"/>
</dbReference>
<name>A0A1W1VZB9_9BACT</name>
<dbReference type="EMBL" id="FWWW01000083">
    <property type="protein sequence ID" value="SMB98461.1"/>
    <property type="molecule type" value="Genomic_DNA"/>
</dbReference>
<feature type="domain" description="DUF4394" evidence="1">
    <location>
        <begin position="285"/>
        <end position="528"/>
    </location>
</feature>
<sequence length="629" mass="64378">MYATQVVGTATNLVSFDDAAPTILRSNIVITGMAASQVLVGLDARPSTGQLFGLGYNATQAADNARLYIINPTTGVATPVGAAAMTLALGSATDRIGFDFNPVVDRIRVVSTNKANYRLNPINGTVVDSDPVAAGTQRDGDLNPGNPSIAAAAYTNNFIGTGSTTLFVFDDVLSQLFIQTSPNTGLITAAGPATGIAFNPAVGVSMDINSTRTDENYLLISGAPGTSTSTQLYELNIGSGAATSKGVIGAGLPINNLTFATFAVDPVSPPIALTGQLLFALTGGNLISFDSNAPRIIRTSTPISNLAAGQTLVGLDFRPATGELFALGYNATATTANSQLYTVNPGTGALTAVGAAQQLTLGDATARIGFDFNPMVDRIRVVSSNNANYRLNPINGEIAGTDTNLNPAGGNISSAAYTNSGPGTAPTTTILYNYNAANNQLVRQDAPNTGTFTTVGSSGITVNAAAGVDFDIYFDPAAPAATQNKAFLVASTGTGSFVTSDRLYTVNLTTGAATEVEVIGAGMPISGVSALISGTVLSSNKASDKVSAQVDVFPNPATGEVSINMPAALLKQSVQATLVNALGQPVLHRTLSARDGATQRLSLTNVAKGIYMLQLSTPEGVVTKRLMVR</sequence>
<reference evidence="3 4" key="1">
    <citation type="submission" date="2017-04" db="EMBL/GenBank/DDBJ databases">
        <authorList>
            <person name="Afonso C.L."/>
            <person name="Miller P.J."/>
            <person name="Scott M.A."/>
            <person name="Spackman E."/>
            <person name="Goraichik I."/>
            <person name="Dimitrov K.M."/>
            <person name="Suarez D.L."/>
            <person name="Swayne D.E."/>
        </authorList>
    </citation>
    <scope>NUCLEOTIDE SEQUENCE [LARGE SCALE GENOMIC DNA]</scope>
    <source>
        <strain evidence="3 4">DSM 11622</strain>
    </source>
</reference>
<evidence type="ECO:0000313" key="4">
    <source>
        <dbReference type="Proteomes" id="UP000192266"/>
    </source>
</evidence>
<dbReference type="InterPro" id="IPR026444">
    <property type="entry name" value="Secre_tail"/>
</dbReference>
<dbReference type="Proteomes" id="UP000192266">
    <property type="component" value="Unassembled WGS sequence"/>
</dbReference>
<evidence type="ECO:0000259" key="1">
    <source>
        <dbReference type="Pfam" id="PF14339"/>
    </source>
</evidence>
<protein>
    <recommendedName>
        <fullName evidence="5">Secretion system C-terminal sorting domain-containing protein</fullName>
    </recommendedName>
</protein>
<proteinExistence type="predicted"/>
<dbReference type="STRING" id="645990.SAMN00120144_3420"/>
<dbReference type="AlphaFoldDB" id="A0A1W1VZB9"/>
<feature type="domain" description="Secretion system C-terminal sorting" evidence="2">
    <location>
        <begin position="552"/>
        <end position="628"/>
    </location>
</feature>
<evidence type="ECO:0008006" key="5">
    <source>
        <dbReference type="Google" id="ProtNLM"/>
    </source>
</evidence>
<keyword evidence="4" id="KW-1185">Reference proteome</keyword>
<feature type="domain" description="DUF4394" evidence="1">
    <location>
        <begin position="12"/>
        <end position="257"/>
    </location>
</feature>
<dbReference type="NCBIfam" id="TIGR04183">
    <property type="entry name" value="Por_Secre_tail"/>
    <property type="match status" value="1"/>
</dbReference>
<evidence type="ECO:0000313" key="3">
    <source>
        <dbReference type="EMBL" id="SMB98461.1"/>
    </source>
</evidence>
<accession>A0A1W1VZB9</accession>
<gene>
    <name evidence="3" type="ORF">SAMN00120144_3420</name>
</gene>